<evidence type="ECO:0000313" key="3">
    <source>
        <dbReference type="Proteomes" id="UP000663827"/>
    </source>
</evidence>
<evidence type="ECO:0000256" key="1">
    <source>
        <dbReference type="SAM" id="SignalP"/>
    </source>
</evidence>
<evidence type="ECO:0008006" key="4">
    <source>
        <dbReference type="Google" id="ProtNLM"/>
    </source>
</evidence>
<gene>
    <name evidence="2" type="ORF">RDB_LOCUS40653</name>
</gene>
<reference evidence="2" key="1">
    <citation type="submission" date="2021-01" db="EMBL/GenBank/DDBJ databases">
        <authorList>
            <person name="Kaushik A."/>
        </authorList>
    </citation>
    <scope>NUCLEOTIDE SEQUENCE</scope>
    <source>
        <strain evidence="2">AG5</strain>
    </source>
</reference>
<dbReference type="AlphaFoldDB" id="A0A8H3DXK2"/>
<feature type="signal peptide" evidence="1">
    <location>
        <begin position="1"/>
        <end position="19"/>
    </location>
</feature>
<organism evidence="2 3">
    <name type="scientific">Rhizoctonia solani</name>
    <dbReference type="NCBI Taxonomy" id="456999"/>
    <lineage>
        <taxon>Eukaryota</taxon>
        <taxon>Fungi</taxon>
        <taxon>Dikarya</taxon>
        <taxon>Basidiomycota</taxon>
        <taxon>Agaricomycotina</taxon>
        <taxon>Agaricomycetes</taxon>
        <taxon>Cantharellales</taxon>
        <taxon>Ceratobasidiaceae</taxon>
        <taxon>Rhizoctonia</taxon>
    </lineage>
</organism>
<keyword evidence="1" id="KW-0732">Signal</keyword>
<sequence length="152" mass="16580">MKLAAIISTVIAFVSQYSGTPMTQAEAQAKLEAAGVYASSPGGCTTRSNPECTSYEGILSGTVDGIIDLKEACECAITITGGTELIRHAGGTYKYRHENGYRVDIRSVPELDTYVKSSFTKIGNRRDGYPQWKSAEGNIYCDEGDHWDVVYY</sequence>
<proteinExistence type="predicted"/>
<feature type="chain" id="PRO_5034485216" description="Ecp2 effector protein domain-containing protein" evidence="1">
    <location>
        <begin position="20"/>
        <end position="152"/>
    </location>
</feature>
<protein>
    <recommendedName>
        <fullName evidence="4">Ecp2 effector protein domain-containing protein</fullName>
    </recommendedName>
</protein>
<evidence type="ECO:0000313" key="2">
    <source>
        <dbReference type="EMBL" id="CAE7101128.1"/>
    </source>
</evidence>
<comment type="caution">
    <text evidence="2">The sequence shown here is derived from an EMBL/GenBank/DDBJ whole genome shotgun (WGS) entry which is preliminary data.</text>
</comment>
<dbReference type="Proteomes" id="UP000663827">
    <property type="component" value="Unassembled WGS sequence"/>
</dbReference>
<accession>A0A8H3DXK2</accession>
<name>A0A8H3DXK2_9AGAM</name>
<dbReference type="EMBL" id="CAJNJQ010000807">
    <property type="protein sequence ID" value="CAE7101128.1"/>
    <property type="molecule type" value="Genomic_DNA"/>
</dbReference>